<dbReference type="CDD" id="cd03451">
    <property type="entry name" value="FkbR2"/>
    <property type="match status" value="1"/>
</dbReference>
<evidence type="ECO:0000313" key="2">
    <source>
        <dbReference type="Proteomes" id="UP001595909"/>
    </source>
</evidence>
<evidence type="ECO:0000313" key="1">
    <source>
        <dbReference type="EMBL" id="MFC4832102.1"/>
    </source>
</evidence>
<dbReference type="RefSeq" id="WP_274189771.1">
    <property type="nucleotide sequence ID" value="NZ_BAABHN010000013.1"/>
</dbReference>
<name>A0ABV9RFG3_9PSEU</name>
<comment type="caution">
    <text evidence="1">The sequence shown here is derived from an EMBL/GenBank/DDBJ whole genome shotgun (WGS) entry which is preliminary data.</text>
</comment>
<dbReference type="Gene3D" id="3.10.129.10">
    <property type="entry name" value="Hotdog Thioesterase"/>
    <property type="match status" value="2"/>
</dbReference>
<dbReference type="InterPro" id="IPR029069">
    <property type="entry name" value="HotDog_dom_sf"/>
</dbReference>
<dbReference type="Proteomes" id="UP001595909">
    <property type="component" value="Unassembled WGS sequence"/>
</dbReference>
<reference evidence="2" key="1">
    <citation type="journal article" date="2019" name="Int. J. Syst. Evol. Microbiol.">
        <title>The Global Catalogue of Microorganisms (GCM) 10K type strain sequencing project: providing services to taxonomists for standard genome sequencing and annotation.</title>
        <authorList>
            <consortium name="The Broad Institute Genomics Platform"/>
            <consortium name="The Broad Institute Genome Sequencing Center for Infectious Disease"/>
            <person name="Wu L."/>
            <person name="Ma J."/>
        </authorList>
    </citation>
    <scope>NUCLEOTIDE SEQUENCE [LARGE SCALE GENOMIC DNA]</scope>
    <source>
        <strain evidence="2">CCUG 50347</strain>
    </source>
</reference>
<dbReference type="InterPro" id="IPR052342">
    <property type="entry name" value="MCH/BMMD"/>
</dbReference>
<accession>A0ABV9RFG3</accession>
<dbReference type="SUPFAM" id="SSF54637">
    <property type="entry name" value="Thioesterase/thiol ester dehydrase-isomerase"/>
    <property type="match status" value="2"/>
</dbReference>
<protein>
    <submittedName>
        <fullName evidence="1">MaoC family dehydratase</fullName>
    </submittedName>
</protein>
<dbReference type="EMBL" id="JBHSIM010000013">
    <property type="protein sequence ID" value="MFC4832102.1"/>
    <property type="molecule type" value="Genomic_DNA"/>
</dbReference>
<gene>
    <name evidence="1" type="ORF">ACFPEL_06735</name>
</gene>
<dbReference type="PANTHER" id="PTHR43664:SF1">
    <property type="entry name" value="BETA-METHYLMALYL-COA DEHYDRATASE"/>
    <property type="match status" value="1"/>
</dbReference>
<organism evidence="1 2">
    <name type="scientific">Actinomycetospora chibensis</name>
    <dbReference type="NCBI Taxonomy" id="663606"/>
    <lineage>
        <taxon>Bacteria</taxon>
        <taxon>Bacillati</taxon>
        <taxon>Actinomycetota</taxon>
        <taxon>Actinomycetes</taxon>
        <taxon>Pseudonocardiales</taxon>
        <taxon>Pseudonocardiaceae</taxon>
        <taxon>Actinomycetospora</taxon>
    </lineage>
</organism>
<sequence length="325" mass="33847">MTSGSDGPYFDDLTVGLAVTDAPAATLTEGRAAAHQAIVGDRLRLALDDRLASLVSGGPLAHPAFVWDTAIGQSTLLTRRVVANLFYRGLVFHRLPRIGDTLSTTTEVVGLAQNRSRPSGLAALRITTVDQAGRTILDFWRCAMLPLSSPDVVTGHADDLAAVGAKVSDDDLERSLAGRDLAAVPASGVPAAGEVFAVEAGDVVSSAPELARLTLNVARVHHDHRPGGGRRLVYGGHTIGIALAQVTRAIPGLVTVLAWEGCDHTGPVHEGDTLTSRIEVVSARPGTAGGTLLDLRSVVSAISADDEAGEAARDVLDWRFCALAI</sequence>
<dbReference type="PANTHER" id="PTHR43664">
    <property type="entry name" value="MONOAMINE OXIDASE-RELATED"/>
    <property type="match status" value="1"/>
</dbReference>
<proteinExistence type="predicted"/>
<keyword evidence="2" id="KW-1185">Reference proteome</keyword>